<dbReference type="Proteomes" id="UP001632038">
    <property type="component" value="Unassembled WGS sequence"/>
</dbReference>
<dbReference type="AlphaFoldDB" id="A0ABD3B8Q6"/>
<comment type="caution">
    <text evidence="1">The sequence shown here is derived from an EMBL/GenBank/DDBJ whole genome shotgun (WGS) entry which is preliminary data.</text>
</comment>
<proteinExistence type="predicted"/>
<keyword evidence="2" id="KW-1185">Reference proteome</keyword>
<name>A0ABD3B8Q6_9LAMI</name>
<evidence type="ECO:0000313" key="2">
    <source>
        <dbReference type="Proteomes" id="UP001632038"/>
    </source>
</evidence>
<dbReference type="EMBL" id="JAVIJP010000107">
    <property type="protein sequence ID" value="KAL3613664.1"/>
    <property type="molecule type" value="Genomic_DNA"/>
</dbReference>
<reference evidence="2" key="1">
    <citation type="journal article" date="2024" name="IScience">
        <title>Strigolactones Initiate the Formation of Haustorium-like Structures in Castilleja.</title>
        <authorList>
            <person name="Buerger M."/>
            <person name="Peterson D."/>
            <person name="Chory J."/>
        </authorList>
    </citation>
    <scope>NUCLEOTIDE SEQUENCE [LARGE SCALE GENOMIC DNA]</scope>
</reference>
<organism evidence="1 2">
    <name type="scientific">Castilleja foliolosa</name>
    <dbReference type="NCBI Taxonomy" id="1961234"/>
    <lineage>
        <taxon>Eukaryota</taxon>
        <taxon>Viridiplantae</taxon>
        <taxon>Streptophyta</taxon>
        <taxon>Embryophyta</taxon>
        <taxon>Tracheophyta</taxon>
        <taxon>Spermatophyta</taxon>
        <taxon>Magnoliopsida</taxon>
        <taxon>eudicotyledons</taxon>
        <taxon>Gunneridae</taxon>
        <taxon>Pentapetalae</taxon>
        <taxon>asterids</taxon>
        <taxon>lamiids</taxon>
        <taxon>Lamiales</taxon>
        <taxon>Orobanchaceae</taxon>
        <taxon>Pedicularideae</taxon>
        <taxon>Castillejinae</taxon>
        <taxon>Castilleja</taxon>
    </lineage>
</organism>
<protein>
    <submittedName>
        <fullName evidence="1">Uncharacterized protein</fullName>
    </submittedName>
</protein>
<gene>
    <name evidence="1" type="ORF">CASFOL_041738</name>
</gene>
<sequence length="48" mass="5136">MAFTVSPPKATTPFRMVVAIGNILPLLDIATHSRSTAATTKFDLSSRC</sequence>
<accession>A0ABD3B8Q6</accession>
<evidence type="ECO:0000313" key="1">
    <source>
        <dbReference type="EMBL" id="KAL3613664.1"/>
    </source>
</evidence>